<sequence length="238" mass="26465">MSRAERLLALLQLLRRHRGPVSGAQLAAELDVSLRTVYRDIESLVGQGAAIEGAAGLGFVLRPGFLLPPLMFTESEIEVLSLGAQWVVRQGDAELSAAAESALARIRTALPDHRRHDLDHVGLLAGPGRAALPGMVDLAEVRRAMRAQTKLRLGYCDKAGTVTERLVWPIGLGFFDQVRVLIAWCELRDDFRHFRADRIRTMSETELRYPKPRRMLLKLWRDREGLTGVPGAITADRS</sequence>
<dbReference type="SUPFAM" id="SSF46785">
    <property type="entry name" value="Winged helix' DNA-binding domain"/>
    <property type="match status" value="1"/>
</dbReference>
<protein>
    <submittedName>
        <fullName evidence="3">YafY family transcriptional regulator</fullName>
    </submittedName>
</protein>
<dbReference type="Pfam" id="PF08279">
    <property type="entry name" value="HTH_11"/>
    <property type="match status" value="1"/>
</dbReference>
<dbReference type="EMBL" id="JAMOIM010000020">
    <property type="protein sequence ID" value="MCW6511029.1"/>
    <property type="molecule type" value="Genomic_DNA"/>
</dbReference>
<evidence type="ECO:0000259" key="1">
    <source>
        <dbReference type="Pfam" id="PF08279"/>
    </source>
</evidence>
<dbReference type="Pfam" id="PF13280">
    <property type="entry name" value="WYL"/>
    <property type="match status" value="1"/>
</dbReference>
<dbReference type="InterPro" id="IPR013196">
    <property type="entry name" value="HTH_11"/>
</dbReference>
<evidence type="ECO:0000313" key="3">
    <source>
        <dbReference type="EMBL" id="MCW6511029.1"/>
    </source>
</evidence>
<dbReference type="PANTHER" id="PTHR34580">
    <property type="match status" value="1"/>
</dbReference>
<evidence type="ECO:0000313" key="4">
    <source>
        <dbReference type="Proteomes" id="UP001165667"/>
    </source>
</evidence>
<keyword evidence="4" id="KW-1185">Reference proteome</keyword>
<dbReference type="Proteomes" id="UP001165667">
    <property type="component" value="Unassembled WGS sequence"/>
</dbReference>
<dbReference type="Gene3D" id="1.10.10.10">
    <property type="entry name" value="Winged helix-like DNA-binding domain superfamily/Winged helix DNA-binding domain"/>
    <property type="match status" value="1"/>
</dbReference>
<evidence type="ECO:0000259" key="2">
    <source>
        <dbReference type="Pfam" id="PF13280"/>
    </source>
</evidence>
<dbReference type="RefSeq" id="WP_282587404.1">
    <property type="nucleotide sequence ID" value="NZ_JAMOIM010000020.1"/>
</dbReference>
<feature type="domain" description="Helix-turn-helix type 11" evidence="1">
    <location>
        <begin position="6"/>
        <end position="59"/>
    </location>
</feature>
<dbReference type="InterPro" id="IPR036388">
    <property type="entry name" value="WH-like_DNA-bd_sf"/>
</dbReference>
<dbReference type="InterPro" id="IPR036390">
    <property type="entry name" value="WH_DNA-bd_sf"/>
</dbReference>
<feature type="domain" description="WYL" evidence="2">
    <location>
        <begin position="138"/>
        <end position="201"/>
    </location>
</feature>
<accession>A0AA42CKX1</accession>
<name>A0AA42CKX1_9HYPH</name>
<dbReference type="InterPro" id="IPR051534">
    <property type="entry name" value="CBASS_pafABC_assoc_protein"/>
</dbReference>
<dbReference type="AlphaFoldDB" id="A0AA42CKX1"/>
<proteinExistence type="predicted"/>
<reference evidence="3" key="1">
    <citation type="submission" date="2022-05" db="EMBL/GenBank/DDBJ databases">
        <authorList>
            <person name="Pankratov T."/>
        </authorList>
    </citation>
    <scope>NUCLEOTIDE SEQUENCE</scope>
    <source>
        <strain evidence="3">BP6-180914</strain>
    </source>
</reference>
<dbReference type="PANTHER" id="PTHR34580:SF3">
    <property type="entry name" value="PROTEIN PAFB"/>
    <property type="match status" value="1"/>
</dbReference>
<dbReference type="PROSITE" id="PS52050">
    <property type="entry name" value="WYL"/>
    <property type="match status" value="1"/>
</dbReference>
<gene>
    <name evidence="3" type="ORF">M8523_23770</name>
</gene>
<dbReference type="InterPro" id="IPR026881">
    <property type="entry name" value="WYL_dom"/>
</dbReference>
<organism evidence="3 4">
    <name type="scientific">Lichenifustis flavocetrariae</name>
    <dbReference type="NCBI Taxonomy" id="2949735"/>
    <lineage>
        <taxon>Bacteria</taxon>
        <taxon>Pseudomonadati</taxon>
        <taxon>Pseudomonadota</taxon>
        <taxon>Alphaproteobacteria</taxon>
        <taxon>Hyphomicrobiales</taxon>
        <taxon>Lichenihabitantaceae</taxon>
        <taxon>Lichenifustis</taxon>
    </lineage>
</organism>
<comment type="caution">
    <text evidence="3">The sequence shown here is derived from an EMBL/GenBank/DDBJ whole genome shotgun (WGS) entry which is preliminary data.</text>
</comment>